<evidence type="ECO:0000313" key="4">
    <source>
        <dbReference type="Proteomes" id="UP000292082"/>
    </source>
</evidence>
<dbReference type="Pfam" id="PF20153">
    <property type="entry name" value="DUF6535"/>
    <property type="match status" value="1"/>
</dbReference>
<accession>A0A4V2K7U2</accession>
<keyword evidence="1" id="KW-0472">Membrane</keyword>
<keyword evidence="4" id="KW-1185">Reference proteome</keyword>
<keyword evidence="1" id="KW-0812">Transmembrane</keyword>
<dbReference type="AlphaFoldDB" id="A0A4V2K7U2"/>
<feature type="transmembrane region" description="Helical" evidence="1">
    <location>
        <begin position="153"/>
        <end position="174"/>
    </location>
</feature>
<dbReference type="Proteomes" id="UP000292082">
    <property type="component" value="Unassembled WGS sequence"/>
</dbReference>
<evidence type="ECO:0000259" key="2">
    <source>
        <dbReference type="Pfam" id="PF20153"/>
    </source>
</evidence>
<feature type="domain" description="DUF6535" evidence="2">
    <location>
        <begin position="95"/>
        <end position="179"/>
    </location>
</feature>
<proteinExistence type="predicted"/>
<dbReference type="InterPro" id="IPR045338">
    <property type="entry name" value="DUF6535"/>
</dbReference>
<dbReference type="EMBL" id="ML145137">
    <property type="protein sequence ID" value="TBU57408.1"/>
    <property type="molecule type" value="Genomic_DNA"/>
</dbReference>
<feature type="transmembrane region" description="Helical" evidence="1">
    <location>
        <begin position="180"/>
        <end position="205"/>
    </location>
</feature>
<feature type="transmembrane region" description="Helical" evidence="1">
    <location>
        <begin position="56"/>
        <end position="77"/>
    </location>
</feature>
<evidence type="ECO:0000313" key="3">
    <source>
        <dbReference type="EMBL" id="TBU57408.1"/>
    </source>
</evidence>
<gene>
    <name evidence="3" type="ORF">BD310DRAFT_959559</name>
</gene>
<name>A0A4V2K7U2_9APHY</name>
<keyword evidence="1" id="KW-1133">Transmembrane helix</keyword>
<protein>
    <recommendedName>
        <fullName evidence="2">DUF6535 domain-containing protein</fullName>
    </recommendedName>
</protein>
<evidence type="ECO:0000256" key="1">
    <source>
        <dbReference type="SAM" id="Phobius"/>
    </source>
</evidence>
<feature type="transmembrane region" description="Helical" evidence="1">
    <location>
        <begin position="97"/>
        <end position="121"/>
    </location>
</feature>
<organism evidence="3 4">
    <name type="scientific">Dichomitus squalens</name>
    <dbReference type="NCBI Taxonomy" id="114155"/>
    <lineage>
        <taxon>Eukaryota</taxon>
        <taxon>Fungi</taxon>
        <taxon>Dikarya</taxon>
        <taxon>Basidiomycota</taxon>
        <taxon>Agaricomycotina</taxon>
        <taxon>Agaricomycetes</taxon>
        <taxon>Polyporales</taxon>
        <taxon>Polyporaceae</taxon>
        <taxon>Dichomitus</taxon>
    </lineage>
</organism>
<reference evidence="3 4" key="1">
    <citation type="submission" date="2019-01" db="EMBL/GenBank/DDBJ databases">
        <title>Draft genome sequences of three monokaryotic isolates of the white-rot basidiomycete fungus Dichomitus squalens.</title>
        <authorList>
            <consortium name="DOE Joint Genome Institute"/>
            <person name="Lopez S.C."/>
            <person name="Andreopoulos B."/>
            <person name="Pangilinan J."/>
            <person name="Lipzen A."/>
            <person name="Riley R."/>
            <person name="Ahrendt S."/>
            <person name="Ng V."/>
            <person name="Barry K."/>
            <person name="Daum C."/>
            <person name="Grigoriev I.V."/>
            <person name="Hilden K.S."/>
            <person name="Makela M.R."/>
            <person name="de Vries R.P."/>
        </authorList>
    </citation>
    <scope>NUCLEOTIDE SEQUENCE [LARGE SCALE GENOMIC DNA]</scope>
    <source>
        <strain evidence="3 4">CBS 464.89</strain>
    </source>
</reference>
<sequence length="207" mass="23170">MEGDRNMPQSQELWEKRKLPFDAKETQEAWENAAESLQTYSEEMVQRWNAELDNMLLHAALFSAILTAFDVQSYSLLQTAPPDPVLSALQRISTQLAVWLNTLWFSSLILSTTASSVAIMVKQWLREFQRGVSGTSRASARDRQHRLNNLLKWQVPAIVAALPFLLQLSLNLFFDGLLTVATVATVLIGIHTIFAVGTTILSVLVPT</sequence>